<dbReference type="InterPro" id="IPR001789">
    <property type="entry name" value="Sig_transdc_resp-reg_receiver"/>
</dbReference>
<evidence type="ECO:0000259" key="2">
    <source>
        <dbReference type="PROSITE" id="PS50110"/>
    </source>
</evidence>
<gene>
    <name evidence="3" type="ORF">B0T10DRAFT_611157</name>
</gene>
<comment type="caution">
    <text evidence="3">The sequence shown here is derived from an EMBL/GenBank/DDBJ whole genome shotgun (WGS) entry which is preliminary data.</text>
</comment>
<dbReference type="GO" id="GO:0000160">
    <property type="term" value="P:phosphorelay signal transduction system"/>
    <property type="evidence" value="ECO:0007669"/>
    <property type="project" value="InterPro"/>
</dbReference>
<dbReference type="SUPFAM" id="SSF52172">
    <property type="entry name" value="CheY-like"/>
    <property type="match status" value="1"/>
</dbReference>
<keyword evidence="4" id="KW-1185">Reference proteome</keyword>
<organism evidence="3 4">
    <name type="scientific">Thelonectria olida</name>
    <dbReference type="NCBI Taxonomy" id="1576542"/>
    <lineage>
        <taxon>Eukaryota</taxon>
        <taxon>Fungi</taxon>
        <taxon>Dikarya</taxon>
        <taxon>Ascomycota</taxon>
        <taxon>Pezizomycotina</taxon>
        <taxon>Sordariomycetes</taxon>
        <taxon>Hypocreomycetidae</taxon>
        <taxon>Hypocreales</taxon>
        <taxon>Nectriaceae</taxon>
        <taxon>Thelonectria</taxon>
    </lineage>
</organism>
<dbReference type="Gene3D" id="3.40.50.2300">
    <property type="match status" value="1"/>
</dbReference>
<evidence type="ECO:0000256" key="1">
    <source>
        <dbReference type="PROSITE-ProRule" id="PRU00169"/>
    </source>
</evidence>
<evidence type="ECO:0000313" key="4">
    <source>
        <dbReference type="Proteomes" id="UP000777438"/>
    </source>
</evidence>
<accession>A0A9P9AKJ9</accession>
<protein>
    <recommendedName>
        <fullName evidence="2">Response regulatory domain-containing protein</fullName>
    </recommendedName>
</protein>
<dbReference type="OrthoDB" id="424572at2759"/>
<feature type="domain" description="Response regulatory" evidence="2">
    <location>
        <begin position="1"/>
        <end position="54"/>
    </location>
</feature>
<reference evidence="3 4" key="1">
    <citation type="journal article" date="2021" name="Nat. Commun.">
        <title>Genetic determinants of endophytism in the Arabidopsis root mycobiome.</title>
        <authorList>
            <person name="Mesny F."/>
            <person name="Miyauchi S."/>
            <person name="Thiergart T."/>
            <person name="Pickel B."/>
            <person name="Atanasova L."/>
            <person name="Karlsson M."/>
            <person name="Huettel B."/>
            <person name="Barry K.W."/>
            <person name="Haridas S."/>
            <person name="Chen C."/>
            <person name="Bauer D."/>
            <person name="Andreopoulos W."/>
            <person name="Pangilinan J."/>
            <person name="LaButti K."/>
            <person name="Riley R."/>
            <person name="Lipzen A."/>
            <person name="Clum A."/>
            <person name="Drula E."/>
            <person name="Henrissat B."/>
            <person name="Kohler A."/>
            <person name="Grigoriev I.V."/>
            <person name="Martin F.M."/>
            <person name="Hacquard S."/>
        </authorList>
    </citation>
    <scope>NUCLEOTIDE SEQUENCE [LARGE SCALE GENOMIC DNA]</scope>
    <source>
        <strain evidence="3 4">MPI-CAGE-CH-0241</strain>
    </source>
</reference>
<sequence length="54" mass="6170">MVFMDVIMTELDAVSTTMYIRQECPSIPIVAMTFNIQSDEVHCYSEHDELVSKA</sequence>
<dbReference type="EMBL" id="JAGPYM010000051">
    <property type="protein sequence ID" value="KAH6871713.1"/>
    <property type="molecule type" value="Genomic_DNA"/>
</dbReference>
<dbReference type="PROSITE" id="PS50110">
    <property type="entry name" value="RESPONSE_REGULATORY"/>
    <property type="match status" value="1"/>
</dbReference>
<dbReference type="Proteomes" id="UP000777438">
    <property type="component" value="Unassembled WGS sequence"/>
</dbReference>
<keyword evidence="1" id="KW-0597">Phosphoprotein</keyword>
<evidence type="ECO:0000313" key="3">
    <source>
        <dbReference type="EMBL" id="KAH6871713.1"/>
    </source>
</evidence>
<dbReference type="InterPro" id="IPR011006">
    <property type="entry name" value="CheY-like_superfamily"/>
</dbReference>
<proteinExistence type="predicted"/>
<name>A0A9P9AKJ9_9HYPO</name>
<feature type="modified residue" description="4-aspartylphosphate" evidence="1">
    <location>
        <position position="5"/>
    </location>
</feature>
<dbReference type="AlphaFoldDB" id="A0A9P9AKJ9"/>